<feature type="non-terminal residue" evidence="1">
    <location>
        <position position="1"/>
    </location>
</feature>
<sequence length="121" mass="14164">VEMEEIDNIDSTKKIKISKPKYTTDNFVLKPLVKWGRMGQTSNDKKAPKAPRMKLRGFILNAQSKDFREFKIFKPPGPFIITLIFLASKDSEFWNKNDLKRTYDFFKPGVTRFDNVNQDIT</sequence>
<keyword evidence="2" id="KW-1185">Reference proteome</keyword>
<reference evidence="1 2" key="1">
    <citation type="submission" date="2021-06" db="EMBL/GenBank/DDBJ databases">
        <authorList>
            <person name="Kallberg Y."/>
            <person name="Tangrot J."/>
            <person name="Rosling A."/>
        </authorList>
    </citation>
    <scope>NUCLEOTIDE SEQUENCE [LARGE SCALE GENOMIC DNA]</scope>
    <source>
        <strain evidence="1 2">120-4 pot B 10/14</strain>
    </source>
</reference>
<accession>A0ABN7XPQ6</accession>
<protein>
    <submittedName>
        <fullName evidence="1">13800_t:CDS:1</fullName>
    </submittedName>
</protein>
<proteinExistence type="predicted"/>
<comment type="caution">
    <text evidence="1">The sequence shown here is derived from an EMBL/GenBank/DDBJ whole genome shotgun (WGS) entry which is preliminary data.</text>
</comment>
<gene>
    <name evidence="1" type="ORF">GMARGA_LOCUS44735</name>
</gene>
<feature type="non-terminal residue" evidence="1">
    <location>
        <position position="121"/>
    </location>
</feature>
<evidence type="ECO:0000313" key="1">
    <source>
        <dbReference type="EMBL" id="CAG8855914.1"/>
    </source>
</evidence>
<dbReference type="EMBL" id="CAJVQB010154443">
    <property type="protein sequence ID" value="CAG8855914.1"/>
    <property type="molecule type" value="Genomic_DNA"/>
</dbReference>
<name>A0ABN7XPQ6_GIGMA</name>
<organism evidence="1 2">
    <name type="scientific">Gigaspora margarita</name>
    <dbReference type="NCBI Taxonomy" id="4874"/>
    <lineage>
        <taxon>Eukaryota</taxon>
        <taxon>Fungi</taxon>
        <taxon>Fungi incertae sedis</taxon>
        <taxon>Mucoromycota</taxon>
        <taxon>Glomeromycotina</taxon>
        <taxon>Glomeromycetes</taxon>
        <taxon>Diversisporales</taxon>
        <taxon>Gigasporaceae</taxon>
        <taxon>Gigaspora</taxon>
    </lineage>
</organism>
<dbReference type="Proteomes" id="UP000789901">
    <property type="component" value="Unassembled WGS sequence"/>
</dbReference>
<evidence type="ECO:0000313" key="2">
    <source>
        <dbReference type="Proteomes" id="UP000789901"/>
    </source>
</evidence>